<dbReference type="GO" id="GO:0047134">
    <property type="term" value="F:protein-disulfide reductase [NAD(P)H] activity"/>
    <property type="evidence" value="ECO:0007669"/>
    <property type="project" value="UniProtKB-EC"/>
</dbReference>
<dbReference type="SUPFAM" id="SSF50998">
    <property type="entry name" value="Quinoprotein alcohol dehydrogenase-like"/>
    <property type="match status" value="1"/>
</dbReference>
<protein>
    <submittedName>
        <fullName evidence="2 3">Thioredoxin</fullName>
        <ecNumber evidence="2">1.8.1.8</ecNumber>
    </submittedName>
</protein>
<dbReference type="EMBL" id="NOWC01000033">
    <property type="protein sequence ID" value="OZS72626.1"/>
    <property type="molecule type" value="Genomic_DNA"/>
</dbReference>
<dbReference type="PANTHER" id="PTHR35340:SF5">
    <property type="entry name" value="ASST-DOMAIN-CONTAINING PROTEIN"/>
    <property type="match status" value="1"/>
</dbReference>
<evidence type="ECO:0000313" key="2">
    <source>
        <dbReference type="EMBL" id="CAB5718330.1"/>
    </source>
</evidence>
<evidence type="ECO:0000259" key="1">
    <source>
        <dbReference type="Pfam" id="PF00085"/>
    </source>
</evidence>
<dbReference type="EC" id="1.8.1.8" evidence="2"/>
<comment type="caution">
    <text evidence="3">The sequence shown here is derived from an EMBL/GenBank/DDBJ whole genome shotgun (WGS) entry which is preliminary data.</text>
</comment>
<dbReference type="InterPro" id="IPR039535">
    <property type="entry name" value="ASST-like"/>
</dbReference>
<dbReference type="InterPro" id="IPR036249">
    <property type="entry name" value="Thioredoxin-like_sf"/>
</dbReference>
<reference evidence="3 4" key="1">
    <citation type="submission" date="2017-07" db="EMBL/GenBank/DDBJ databases">
        <title>blaIMP-27 on transferable plasmids in Proteus mirabilis and Providencia rettgeri.</title>
        <authorList>
            <person name="Potter R."/>
        </authorList>
    </citation>
    <scope>NUCLEOTIDE SEQUENCE [LARGE SCALE GENOMIC DNA]</scope>
    <source>
        <strain evidence="3 4">PR1</strain>
    </source>
</reference>
<dbReference type="SUPFAM" id="SSF52833">
    <property type="entry name" value="Thioredoxin-like"/>
    <property type="match status" value="1"/>
</dbReference>
<evidence type="ECO:0000313" key="3">
    <source>
        <dbReference type="EMBL" id="OZS72626.1"/>
    </source>
</evidence>
<dbReference type="CDD" id="cd02947">
    <property type="entry name" value="TRX_family"/>
    <property type="match status" value="1"/>
</dbReference>
<dbReference type="InterPro" id="IPR053143">
    <property type="entry name" value="Arylsulfate_ST"/>
</dbReference>
<proteinExistence type="predicted"/>
<reference evidence="2" key="2">
    <citation type="submission" date="2020-05" db="EMBL/GenBank/DDBJ databases">
        <authorList>
            <person name="Delgado-Blas J."/>
        </authorList>
    </citation>
    <scope>NUCLEOTIDE SEQUENCE</scope>
    <source>
        <strain evidence="2">BB1453</strain>
    </source>
</reference>
<dbReference type="InterPro" id="IPR011047">
    <property type="entry name" value="Quinoprotein_ADH-like_sf"/>
</dbReference>
<dbReference type="InterPro" id="IPR013766">
    <property type="entry name" value="Thioredoxin_domain"/>
</dbReference>
<dbReference type="Pfam" id="PF00085">
    <property type="entry name" value="Thioredoxin"/>
    <property type="match status" value="1"/>
</dbReference>
<dbReference type="Gene3D" id="3.40.30.10">
    <property type="entry name" value="Glutaredoxin"/>
    <property type="match status" value="1"/>
</dbReference>
<evidence type="ECO:0000313" key="4">
    <source>
        <dbReference type="Proteomes" id="UP000216001"/>
    </source>
</evidence>
<feature type="domain" description="Thioredoxin" evidence="1">
    <location>
        <begin position="497"/>
        <end position="593"/>
    </location>
</feature>
<dbReference type="Proteomes" id="UP000216001">
    <property type="component" value="Unassembled WGS sequence"/>
</dbReference>
<accession>A0A264VMP0</accession>
<dbReference type="Proteomes" id="UP000834611">
    <property type="component" value="Unassembled WGS sequence"/>
</dbReference>
<name>A0A264VMP0_PRORE</name>
<dbReference type="AlphaFoldDB" id="A0A264VMP0"/>
<dbReference type="Pfam" id="PF14269">
    <property type="entry name" value="Arylsulfotran_2"/>
    <property type="match status" value="1"/>
</dbReference>
<sequence length="600" mass="68393">MGHPSIYPSGTTIFNKEKTFSGYTLFNAPGKGALLIDMNGREVHLWQGVDGFPNKILSGGYLFGSHGLRSPKYGVQDQVDLVQFDWDGNIIWSFNKLEKIQDPNQEIIWMARQHHDFQRDGNPVGYYSPTLTSQTHSGNTLILCHQNIYKPEISDKWLLDDIFIEVDWQGNIIWQWAFSDHFSELNFSEEARNVLYRDPNMRSAGGGMGDYLHINTMSRIGPNLHYDNGDERFHPDNIIWDSREANIIGITSRKTGKIVWQLGPDYNDKQVHHLGWIIGPHHAHIIPHGLPGAGNLLIFDNGGWAGYGAPNPSSVYGLKNAWRDSSRVLEINPVTLEIIWQHDAEKLGFASPMDSSRFYSPYVSSAQRLPNGNTLITEGSNGRLIEITAEHEIVWEYVSPYWREGKKRNNMIYRAYRIPYDWIPQLDIPEENSIAPMDVSQFRLPNAAPKDTITGVYIEGIIKHKIPDDDILCIARTGDNHSSKKSDIFFFSDKIYEIDSETFDSIINENKNNLIFFGANWCNKCKVLNELLPSLVKLYSINKINYLSVDNSVEILQKYSLRSIPIIAVSNNGKLVDKLVGLQDTKTYVSFLNQYFDKIS</sequence>
<keyword evidence="2" id="KW-0560">Oxidoreductase</keyword>
<dbReference type="EMBL" id="CAHPSF010000019">
    <property type="protein sequence ID" value="CAB5718330.1"/>
    <property type="molecule type" value="Genomic_DNA"/>
</dbReference>
<gene>
    <name evidence="2" type="primary">trxC</name>
    <name evidence="3" type="ORF">CHI95_20860</name>
    <name evidence="2" type="ORF">GHA_04409</name>
</gene>
<dbReference type="PANTHER" id="PTHR35340">
    <property type="entry name" value="PQQ ENZYME REPEAT PROTEIN-RELATED"/>
    <property type="match status" value="1"/>
</dbReference>
<dbReference type="RefSeq" id="WP_094962823.1">
    <property type="nucleotide sequence ID" value="NZ_ABDWLN020000056.1"/>
</dbReference>
<organism evidence="3 4">
    <name type="scientific">Providencia rettgeri</name>
    <dbReference type="NCBI Taxonomy" id="587"/>
    <lineage>
        <taxon>Bacteria</taxon>
        <taxon>Pseudomonadati</taxon>
        <taxon>Pseudomonadota</taxon>
        <taxon>Gammaproteobacteria</taxon>
        <taxon>Enterobacterales</taxon>
        <taxon>Morganellaceae</taxon>
        <taxon>Providencia</taxon>
    </lineage>
</organism>